<keyword evidence="1" id="KW-1133">Transmembrane helix</keyword>
<name>A0A7W7MBY3_9ACTN</name>
<dbReference type="Proteomes" id="UP000546162">
    <property type="component" value="Unassembled WGS sequence"/>
</dbReference>
<dbReference type="EMBL" id="JACHNB010000001">
    <property type="protein sequence ID" value="MBB4744604.1"/>
    <property type="molecule type" value="Genomic_DNA"/>
</dbReference>
<organism evidence="2 3">
    <name type="scientific">Actinoplanes octamycinicus</name>
    <dbReference type="NCBI Taxonomy" id="135948"/>
    <lineage>
        <taxon>Bacteria</taxon>
        <taxon>Bacillati</taxon>
        <taxon>Actinomycetota</taxon>
        <taxon>Actinomycetes</taxon>
        <taxon>Micromonosporales</taxon>
        <taxon>Micromonosporaceae</taxon>
        <taxon>Actinoplanes</taxon>
    </lineage>
</organism>
<proteinExistence type="predicted"/>
<dbReference type="Pfam" id="PF10067">
    <property type="entry name" value="DUF2306"/>
    <property type="match status" value="1"/>
</dbReference>
<gene>
    <name evidence="2" type="ORF">BJY16_008063</name>
</gene>
<feature type="transmembrane region" description="Helical" evidence="1">
    <location>
        <begin position="165"/>
        <end position="186"/>
    </location>
</feature>
<evidence type="ECO:0000313" key="2">
    <source>
        <dbReference type="EMBL" id="MBB4744604.1"/>
    </source>
</evidence>
<evidence type="ECO:0000313" key="3">
    <source>
        <dbReference type="Proteomes" id="UP000546162"/>
    </source>
</evidence>
<accession>A0A7W7MBY3</accession>
<feature type="transmembrane region" description="Helical" evidence="1">
    <location>
        <begin position="198"/>
        <end position="216"/>
    </location>
</feature>
<reference evidence="2 3" key="1">
    <citation type="submission" date="2020-08" db="EMBL/GenBank/DDBJ databases">
        <title>Sequencing the genomes of 1000 actinobacteria strains.</title>
        <authorList>
            <person name="Klenk H.-P."/>
        </authorList>
    </citation>
    <scope>NUCLEOTIDE SEQUENCE [LARGE SCALE GENOMIC DNA]</scope>
    <source>
        <strain evidence="2 3">DSM 45809</strain>
    </source>
</reference>
<dbReference type="RefSeq" id="WP_185044743.1">
    <property type="nucleotide sequence ID" value="NZ_BAABFG010000005.1"/>
</dbReference>
<dbReference type="AlphaFoldDB" id="A0A7W7MBY3"/>
<protein>
    <submittedName>
        <fullName evidence="2">Putative membrane protein</fullName>
    </submittedName>
</protein>
<keyword evidence="1" id="KW-0812">Transmembrane</keyword>
<feature type="transmembrane region" description="Helical" evidence="1">
    <location>
        <begin position="133"/>
        <end position="153"/>
    </location>
</feature>
<keyword evidence="1" id="KW-0472">Membrane</keyword>
<sequence length="228" mass="24230">MTTNVARGPARDIARRRRRGGWRIPAALIALGLVPSIAGAARLGQLATGAPVTAENARFFDMPVPVVAHIVAAVLYSLAGAFQFAPAFRRRHLRWHRWAGRVLAAAGLVVAVSGMWMAVGYDVPPVDGLVVEAARLIVGAAMLTALVLAVVTVRRRDIAAHRAWMIRAYALALGAGTQVLTHLPFALAGVTPGMTGRAIAMVAGWAINIAVAEWIIRGRPRPRALRPA</sequence>
<evidence type="ECO:0000256" key="1">
    <source>
        <dbReference type="SAM" id="Phobius"/>
    </source>
</evidence>
<keyword evidence="3" id="KW-1185">Reference proteome</keyword>
<dbReference type="InterPro" id="IPR018750">
    <property type="entry name" value="DUF2306_membrane"/>
</dbReference>
<feature type="transmembrane region" description="Helical" evidence="1">
    <location>
        <begin position="64"/>
        <end position="86"/>
    </location>
</feature>
<comment type="caution">
    <text evidence="2">The sequence shown here is derived from an EMBL/GenBank/DDBJ whole genome shotgun (WGS) entry which is preliminary data.</text>
</comment>
<feature type="transmembrane region" description="Helical" evidence="1">
    <location>
        <begin position="98"/>
        <end position="121"/>
    </location>
</feature>